<dbReference type="Proteomes" id="UP001190640">
    <property type="component" value="Chromosome 17"/>
</dbReference>
<feature type="compositionally biased region" description="Basic and acidic residues" evidence="1">
    <location>
        <begin position="451"/>
        <end position="460"/>
    </location>
</feature>
<dbReference type="KEGG" id="emc:129344406"/>
<dbReference type="AlphaFoldDB" id="A0AA97KKL7"/>
<proteinExistence type="predicted"/>
<reference evidence="3" key="1">
    <citation type="submission" date="2025-08" db="UniProtKB">
        <authorList>
            <consortium name="RefSeq"/>
        </authorList>
    </citation>
    <scope>IDENTIFICATION</scope>
    <source>
        <tissue evidence="3">Blood</tissue>
    </source>
</reference>
<protein>
    <submittedName>
        <fullName evidence="3">Uncharacterized protein LOC129344406 isoform X1</fullName>
    </submittedName>
</protein>
<name>A0AA97KKL7_EUBMA</name>
<sequence length="706" mass="81708">MADASRRASTWLQRARNSVENLQEWEDFTKGLFDAIQQQLRASHVNSFLDLSEAEKVFVLQKATKTIQEGDAYKALTSQVSTCLEKEIYHQMAQEMRCGGPVTNRMPLFLTHIEDGMMTLLEKRPDLRGRLHSLFNQTLPARLRGLMWRLYLSDGKAKLEYLSQMAAHRATSWKDREISLRCQALLDSEPTFKALKDSKVAARHLRNVLSYYHKLHGTSTPLREEDYFLPVPLLQTILDTASPSVLESTVSVSALLVEEFLTFMKLQPWLPKCCTSQDPNSASILEEVASLLEEMDRDLARFLQSMYIQPEEDHKEALLRGVRHVLQPALGTLFVGYLSMDTVLYIWDQIILGLEQPSYNCLPAFATVFIILLRDQLLKCQSTAELELTLKAQGLTLSMQGFQDMIGKHFFEELYQHLQRDSHEAFPIHDPTQAFPPWNYRGSQTSAPPRTRPEDRRRMREERVLQQRQHGERMREEEKLQTFRKEELKRQQDTRLLQNLEAATRKFEMQKSHLEEQLSQERQFRYEIQTTAQKQISRLQDEVNRLEEWKMPSLETYSVGSLVAPAPSPQSQVPSHASQLHFSLAETATGNSTPRTSDRENKARTLTLELLKQMMATVSAMFHGSNAEAREQLDAATREHLQNYHQDQTNAKIEIFGYEISEEEIEDIPEPRRKHMRAKLEAIIRRGTEARYKAQLVACKRNYQNL</sequence>
<organism evidence="2 3">
    <name type="scientific">Eublepharis macularius</name>
    <name type="common">Leopard gecko</name>
    <name type="synonym">Cyrtodactylus macularius</name>
    <dbReference type="NCBI Taxonomy" id="481883"/>
    <lineage>
        <taxon>Eukaryota</taxon>
        <taxon>Metazoa</taxon>
        <taxon>Chordata</taxon>
        <taxon>Craniata</taxon>
        <taxon>Vertebrata</taxon>
        <taxon>Euteleostomi</taxon>
        <taxon>Lepidosauria</taxon>
        <taxon>Squamata</taxon>
        <taxon>Bifurcata</taxon>
        <taxon>Gekkota</taxon>
        <taxon>Eublepharidae</taxon>
        <taxon>Eublepharinae</taxon>
        <taxon>Eublepharis</taxon>
    </lineage>
</organism>
<dbReference type="RefSeq" id="XP_054856991.1">
    <property type="nucleotide sequence ID" value="XM_055001016.1"/>
</dbReference>
<dbReference type="GeneID" id="129344406"/>
<evidence type="ECO:0000313" key="2">
    <source>
        <dbReference type="Proteomes" id="UP001190640"/>
    </source>
</evidence>
<evidence type="ECO:0000313" key="3">
    <source>
        <dbReference type="RefSeq" id="XP_054856991.1"/>
    </source>
</evidence>
<dbReference type="Gene3D" id="1.10.472.80">
    <property type="entry name" value="Ypt/Rab-GAP domain of gyp1p, domain 3"/>
    <property type="match status" value="1"/>
</dbReference>
<accession>A0AA97KKL7</accession>
<evidence type="ECO:0000256" key="1">
    <source>
        <dbReference type="SAM" id="MobiDB-lite"/>
    </source>
</evidence>
<keyword evidence="2" id="KW-1185">Reference proteome</keyword>
<gene>
    <name evidence="3" type="primary">LOC129344406</name>
</gene>
<feature type="region of interest" description="Disordered" evidence="1">
    <location>
        <begin position="437"/>
        <end position="460"/>
    </location>
</feature>